<dbReference type="Pfam" id="PF06605">
    <property type="entry name" value="Prophage_tail"/>
    <property type="match status" value="1"/>
</dbReference>
<name>A0A7G9WF99_9FIRM</name>
<dbReference type="EMBL" id="CP060696">
    <property type="protein sequence ID" value="QNO17361.1"/>
    <property type="molecule type" value="Genomic_DNA"/>
</dbReference>
<accession>A0A7G9WF99</accession>
<dbReference type="RefSeq" id="WP_212506430.1">
    <property type="nucleotide sequence ID" value="NZ_CP060696.1"/>
</dbReference>
<evidence type="ECO:0000313" key="2">
    <source>
        <dbReference type="EMBL" id="QNO17361.1"/>
    </source>
</evidence>
<dbReference type="InterPro" id="IPR010572">
    <property type="entry name" value="Tail_dom"/>
</dbReference>
<dbReference type="KEGG" id="caml:H6X83_10455"/>
<proteinExistence type="predicted"/>
<dbReference type="InterPro" id="IPR007119">
    <property type="entry name" value="Phage_tail_spike_N"/>
</dbReference>
<dbReference type="Proteomes" id="UP000516046">
    <property type="component" value="Chromosome"/>
</dbReference>
<reference evidence="2 3" key="1">
    <citation type="submission" date="2020-08" db="EMBL/GenBank/DDBJ databases">
        <authorList>
            <person name="Ren C."/>
            <person name="Gu Y."/>
            <person name="Xu Y."/>
        </authorList>
    </citation>
    <scope>NUCLEOTIDE SEQUENCE [LARGE SCALE GENOMIC DNA]</scope>
    <source>
        <strain evidence="2 3">LBM18003</strain>
    </source>
</reference>
<protein>
    <submittedName>
        <fullName evidence="2">Phage tail protein</fullName>
    </submittedName>
</protein>
<gene>
    <name evidence="2" type="ORF">H6X83_10455</name>
</gene>
<dbReference type="AlphaFoldDB" id="A0A7G9WF99"/>
<organism evidence="2 3">
    <name type="scientific">Caproicibacterium amylolyticum</name>
    <dbReference type="NCBI Taxonomy" id="2766537"/>
    <lineage>
        <taxon>Bacteria</taxon>
        <taxon>Bacillati</taxon>
        <taxon>Bacillota</taxon>
        <taxon>Clostridia</taxon>
        <taxon>Eubacteriales</taxon>
        <taxon>Oscillospiraceae</taxon>
        <taxon>Caproicibacterium</taxon>
    </lineage>
</organism>
<sequence>MYKVLLDGIAIYDPMIGIALTDPTLELADGKSGSFSCGVPPGNPGYGEIKKLVSVIEVLQDGESLFCGRVVSVEKDFYGVETITCEGELALLLDSIQRPHEFHDITVRGFLQYLIDVHNCQVEDNKKFEVGMVTVTDSNDSLYRYTNWETTLDDINDKLVSRLGGHIRVRHQDGRRYLDYLAGSDNTNTQTIAFGENLLDYTENTTAADLATCIIPLGATIENESADPAALQKYTTCAEANGGSDFVSDAEAVKNYGKLFKVVHFDAVTLPANLKTKGEQYLHETQFEQMTLTVTAVDKHLLNANFERIKVGDRIRCVSKPHGMDRFFPVTKRTIHLDAPEQDTITLGDTVSVSYTERANKDNGTIYQRIDRIPSQSATLKLAQDNATALLTAATTGHVVTRKDEILIMDTDDTATAQHIWRWNVNGWGYSKSGINGPYNLAATMDGAIVADCITTGTMSAERIRAGTLKSQDGTVNFDLDNGKLTVNASNNVFAGKLIFGNQGLQMYDAGGTKPQISMAGIGAGGNMRITAYDSAGTKSGELLLDGQFVDLYDTTGALVGRLSSDDLTVGNQGTPLMRTYRGSDGAKLMLGNGSESVTVYSAADDPSNRDWTFMLTGGSDIQIVCGRDVNLNGHTLRNGTLSNVTLENVTLNDVTLNGATIKDGALSGNTVINGVDVNSCPDGVNYNVKMDDGTAHRMYYKKGFTSQID</sequence>
<keyword evidence="3" id="KW-1185">Reference proteome</keyword>
<evidence type="ECO:0000313" key="3">
    <source>
        <dbReference type="Proteomes" id="UP000516046"/>
    </source>
</evidence>
<evidence type="ECO:0000259" key="1">
    <source>
        <dbReference type="Pfam" id="PF06605"/>
    </source>
</evidence>
<feature type="domain" description="Tail spike" evidence="1">
    <location>
        <begin position="94"/>
        <end position="348"/>
    </location>
</feature>
<dbReference type="NCBIfam" id="TIGR01665">
    <property type="entry name" value="put_anti_recept"/>
    <property type="match status" value="1"/>
</dbReference>